<dbReference type="EMBL" id="JAYFSI010000011">
    <property type="protein sequence ID" value="MEA5365227.1"/>
    <property type="molecule type" value="Genomic_DNA"/>
</dbReference>
<dbReference type="PANTHER" id="PTHR43214:SF24">
    <property type="entry name" value="TRANSCRIPTIONAL REGULATORY PROTEIN NARL-RELATED"/>
    <property type="match status" value="1"/>
</dbReference>
<evidence type="ECO:0000313" key="6">
    <source>
        <dbReference type="Proteomes" id="UP001304298"/>
    </source>
</evidence>
<evidence type="ECO:0000256" key="1">
    <source>
        <dbReference type="ARBA" id="ARBA00023015"/>
    </source>
</evidence>
<evidence type="ECO:0000313" key="5">
    <source>
        <dbReference type="EMBL" id="MEA5365227.1"/>
    </source>
</evidence>
<dbReference type="RefSeq" id="WP_323333582.1">
    <property type="nucleotide sequence ID" value="NZ_JAYFSI010000011.1"/>
</dbReference>
<evidence type="ECO:0000256" key="3">
    <source>
        <dbReference type="ARBA" id="ARBA00023163"/>
    </source>
</evidence>
<keyword evidence="6" id="KW-1185">Reference proteome</keyword>
<accession>A0ABU5RG21</accession>
<protein>
    <submittedName>
        <fullName evidence="5">Response regulator transcription factor</fullName>
    </submittedName>
</protein>
<keyword evidence="2" id="KW-0238">DNA-binding</keyword>
<gene>
    <name evidence="5" type="ORF">VA596_37245</name>
</gene>
<keyword evidence="1" id="KW-0805">Transcription regulation</keyword>
<evidence type="ECO:0000259" key="4">
    <source>
        <dbReference type="PROSITE" id="PS50043"/>
    </source>
</evidence>
<proteinExistence type="predicted"/>
<comment type="caution">
    <text evidence="5">The sequence shown here is derived from an EMBL/GenBank/DDBJ whole genome shotgun (WGS) entry which is preliminary data.</text>
</comment>
<dbReference type="PRINTS" id="PR00038">
    <property type="entry name" value="HTHLUXR"/>
</dbReference>
<dbReference type="Pfam" id="PF00196">
    <property type="entry name" value="GerE"/>
    <property type="match status" value="1"/>
</dbReference>
<dbReference type="InterPro" id="IPR016032">
    <property type="entry name" value="Sig_transdc_resp-reg_C-effctor"/>
</dbReference>
<dbReference type="PROSITE" id="PS50043">
    <property type="entry name" value="HTH_LUXR_2"/>
    <property type="match status" value="1"/>
</dbReference>
<evidence type="ECO:0000256" key="2">
    <source>
        <dbReference type="ARBA" id="ARBA00023125"/>
    </source>
</evidence>
<name>A0ABU5RG21_9PSEU</name>
<dbReference type="CDD" id="cd06170">
    <property type="entry name" value="LuxR_C_like"/>
    <property type="match status" value="1"/>
</dbReference>
<dbReference type="Gene3D" id="3.40.50.2300">
    <property type="match status" value="1"/>
</dbReference>
<sequence length="208" mass="21872">MSERIPVLVKGFDPILVSGVAGQLRPRPEVLLVDRAAGAPAGTVTIVVGDAVTDALLVLVREASTGHGRVLLVPAEIDDPALIACIGAGAGGVVPRAEATPERLVAAVTQVAGSGGVLSPRMVGRLFDQVARLQNQVLAPRGMGLTGLTDRETEVLRLVAQGFEVKEIAEKLAYSERTIKRVTHDVLNRFQLRNRAHAIAFALEGGLI</sequence>
<reference evidence="5 6" key="1">
    <citation type="submission" date="2023-12" db="EMBL/GenBank/DDBJ databases">
        <title>Amycolatopsis sp. V23-08.</title>
        <authorList>
            <person name="Somphong A."/>
        </authorList>
    </citation>
    <scope>NUCLEOTIDE SEQUENCE [LARGE SCALE GENOMIC DNA]</scope>
    <source>
        <strain evidence="5 6">V23-08</strain>
    </source>
</reference>
<dbReference type="SMART" id="SM00421">
    <property type="entry name" value="HTH_LUXR"/>
    <property type="match status" value="1"/>
</dbReference>
<dbReference type="InterPro" id="IPR000792">
    <property type="entry name" value="Tscrpt_reg_LuxR_C"/>
</dbReference>
<dbReference type="PANTHER" id="PTHR43214">
    <property type="entry name" value="TWO-COMPONENT RESPONSE REGULATOR"/>
    <property type="match status" value="1"/>
</dbReference>
<dbReference type="SUPFAM" id="SSF46894">
    <property type="entry name" value="C-terminal effector domain of the bipartite response regulators"/>
    <property type="match status" value="1"/>
</dbReference>
<dbReference type="Proteomes" id="UP001304298">
    <property type="component" value="Unassembled WGS sequence"/>
</dbReference>
<feature type="domain" description="HTH luxR-type" evidence="4">
    <location>
        <begin position="141"/>
        <end position="206"/>
    </location>
</feature>
<dbReference type="InterPro" id="IPR039420">
    <property type="entry name" value="WalR-like"/>
</dbReference>
<organism evidence="5 6">
    <name type="scientific">Amycolatopsis heterodermiae</name>
    <dbReference type="NCBI Taxonomy" id="3110235"/>
    <lineage>
        <taxon>Bacteria</taxon>
        <taxon>Bacillati</taxon>
        <taxon>Actinomycetota</taxon>
        <taxon>Actinomycetes</taxon>
        <taxon>Pseudonocardiales</taxon>
        <taxon>Pseudonocardiaceae</taxon>
        <taxon>Amycolatopsis</taxon>
    </lineage>
</organism>
<keyword evidence="3" id="KW-0804">Transcription</keyword>